<evidence type="ECO:0000313" key="2">
    <source>
        <dbReference type="EMBL" id="KAJ9574536.1"/>
    </source>
</evidence>
<sequence length="147" mass="18202">DSLILVFFYLNFFPSFIKFYFFLNFSLFQNIAFVTLKIKKAFFTLILDRFSLFKTTFYTTFWIDFSRFSIPKYCLCILSTFKKTFFTHFWYDSKFHKKLFLFEFFPSFIKYCHLYTPQLKKTSYTILDRFFLVFILTHIVDRFSVFL</sequence>
<reference evidence="2" key="2">
    <citation type="submission" date="2023-05" db="EMBL/GenBank/DDBJ databases">
        <authorList>
            <person name="Fouks B."/>
        </authorList>
    </citation>
    <scope>NUCLEOTIDE SEQUENCE</scope>
    <source>
        <strain evidence="2">Stay&amp;Tobe</strain>
        <tissue evidence="2">Testes</tissue>
    </source>
</reference>
<accession>A0AAD7Z614</accession>
<dbReference type="Proteomes" id="UP001233999">
    <property type="component" value="Unassembled WGS sequence"/>
</dbReference>
<feature type="transmembrane region" description="Helical" evidence="1">
    <location>
        <begin position="6"/>
        <end position="28"/>
    </location>
</feature>
<keyword evidence="1" id="KW-0812">Transmembrane</keyword>
<evidence type="ECO:0000256" key="1">
    <source>
        <dbReference type="SAM" id="Phobius"/>
    </source>
</evidence>
<keyword evidence="1" id="KW-1133">Transmembrane helix</keyword>
<reference evidence="2" key="1">
    <citation type="journal article" date="2023" name="IScience">
        <title>Live-bearing cockroach genome reveals convergent evolutionary mechanisms linked to viviparity in insects and beyond.</title>
        <authorList>
            <person name="Fouks B."/>
            <person name="Harrison M.C."/>
            <person name="Mikhailova A.A."/>
            <person name="Marchal E."/>
            <person name="English S."/>
            <person name="Carruthers M."/>
            <person name="Jennings E.C."/>
            <person name="Chiamaka E.L."/>
            <person name="Frigard R.A."/>
            <person name="Pippel M."/>
            <person name="Attardo G.M."/>
            <person name="Benoit J.B."/>
            <person name="Bornberg-Bauer E."/>
            <person name="Tobe S.S."/>
        </authorList>
    </citation>
    <scope>NUCLEOTIDE SEQUENCE</scope>
    <source>
        <strain evidence="2">Stay&amp;Tobe</strain>
    </source>
</reference>
<feature type="non-terminal residue" evidence="2">
    <location>
        <position position="147"/>
    </location>
</feature>
<evidence type="ECO:0000313" key="3">
    <source>
        <dbReference type="Proteomes" id="UP001233999"/>
    </source>
</evidence>
<dbReference type="AlphaFoldDB" id="A0AAD7Z614"/>
<protein>
    <submittedName>
        <fullName evidence="2">Uncharacterized protein</fullName>
    </submittedName>
</protein>
<keyword evidence="3" id="KW-1185">Reference proteome</keyword>
<proteinExistence type="predicted"/>
<dbReference type="EMBL" id="JASPKZ010010279">
    <property type="protein sequence ID" value="KAJ9574536.1"/>
    <property type="molecule type" value="Genomic_DNA"/>
</dbReference>
<feature type="non-terminal residue" evidence="2">
    <location>
        <position position="1"/>
    </location>
</feature>
<gene>
    <name evidence="2" type="ORF">L9F63_008275</name>
</gene>
<name>A0AAD7Z614_DIPPU</name>
<organism evidence="2 3">
    <name type="scientific">Diploptera punctata</name>
    <name type="common">Pacific beetle cockroach</name>
    <dbReference type="NCBI Taxonomy" id="6984"/>
    <lineage>
        <taxon>Eukaryota</taxon>
        <taxon>Metazoa</taxon>
        <taxon>Ecdysozoa</taxon>
        <taxon>Arthropoda</taxon>
        <taxon>Hexapoda</taxon>
        <taxon>Insecta</taxon>
        <taxon>Pterygota</taxon>
        <taxon>Neoptera</taxon>
        <taxon>Polyneoptera</taxon>
        <taxon>Dictyoptera</taxon>
        <taxon>Blattodea</taxon>
        <taxon>Blaberoidea</taxon>
        <taxon>Blaberidae</taxon>
        <taxon>Diplopterinae</taxon>
        <taxon>Diploptera</taxon>
    </lineage>
</organism>
<keyword evidence="1" id="KW-0472">Membrane</keyword>
<comment type="caution">
    <text evidence="2">The sequence shown here is derived from an EMBL/GenBank/DDBJ whole genome shotgun (WGS) entry which is preliminary data.</text>
</comment>